<accession>A0AAE1HE79</accession>
<evidence type="ECO:0000313" key="1">
    <source>
        <dbReference type="EMBL" id="KAK3919712.1"/>
    </source>
</evidence>
<keyword evidence="2" id="KW-1185">Reference proteome</keyword>
<dbReference type="AlphaFoldDB" id="A0AAE1HE79"/>
<evidence type="ECO:0000313" key="2">
    <source>
        <dbReference type="Proteomes" id="UP001219518"/>
    </source>
</evidence>
<dbReference type="Proteomes" id="UP001219518">
    <property type="component" value="Unassembled WGS sequence"/>
</dbReference>
<dbReference type="EMBL" id="JAHWGI010000981">
    <property type="protein sequence ID" value="KAK3919712.1"/>
    <property type="molecule type" value="Genomic_DNA"/>
</dbReference>
<sequence length="98" mass="11580">MVLSLDRSHDLEEAYNAVADGMDYRLMPLANTLESTSVVHPANIWKFLEEIRAEEHVFHQLLPQVRAGYINVKQPVYKKYKMCQRWLHNVSESYKERC</sequence>
<gene>
    <name evidence="1" type="ORF">KUF71_008839</name>
</gene>
<reference evidence="1" key="2">
    <citation type="journal article" date="2023" name="BMC Genomics">
        <title>Pest status, molecular evolution, and epigenetic factors derived from the genome assembly of Frankliniella fusca, a thysanopteran phytovirus vector.</title>
        <authorList>
            <person name="Catto M.A."/>
            <person name="Labadie P.E."/>
            <person name="Jacobson A.L."/>
            <person name="Kennedy G.G."/>
            <person name="Srinivasan R."/>
            <person name="Hunt B.G."/>
        </authorList>
    </citation>
    <scope>NUCLEOTIDE SEQUENCE</scope>
    <source>
        <strain evidence="1">PL_HMW_Pooled</strain>
    </source>
</reference>
<reference evidence="1" key="1">
    <citation type="submission" date="2021-07" db="EMBL/GenBank/DDBJ databases">
        <authorList>
            <person name="Catto M.A."/>
            <person name="Jacobson A."/>
            <person name="Kennedy G."/>
            <person name="Labadie P."/>
            <person name="Hunt B.G."/>
            <person name="Srinivasan R."/>
        </authorList>
    </citation>
    <scope>NUCLEOTIDE SEQUENCE</scope>
    <source>
        <strain evidence="1">PL_HMW_Pooled</strain>
        <tissue evidence="1">Head</tissue>
    </source>
</reference>
<name>A0AAE1HE79_9NEOP</name>
<protein>
    <submittedName>
        <fullName evidence="1">DNA gyrase subunit A</fullName>
    </submittedName>
</protein>
<comment type="caution">
    <text evidence="1">The sequence shown here is derived from an EMBL/GenBank/DDBJ whole genome shotgun (WGS) entry which is preliminary data.</text>
</comment>
<proteinExistence type="predicted"/>
<organism evidence="1 2">
    <name type="scientific">Frankliniella fusca</name>
    <dbReference type="NCBI Taxonomy" id="407009"/>
    <lineage>
        <taxon>Eukaryota</taxon>
        <taxon>Metazoa</taxon>
        <taxon>Ecdysozoa</taxon>
        <taxon>Arthropoda</taxon>
        <taxon>Hexapoda</taxon>
        <taxon>Insecta</taxon>
        <taxon>Pterygota</taxon>
        <taxon>Neoptera</taxon>
        <taxon>Paraneoptera</taxon>
        <taxon>Thysanoptera</taxon>
        <taxon>Terebrantia</taxon>
        <taxon>Thripoidea</taxon>
        <taxon>Thripidae</taxon>
        <taxon>Frankliniella</taxon>
    </lineage>
</organism>